<proteinExistence type="inferred from homology"/>
<sequence>MNDETPVDGTADEAPVVVGFDLGHGETALAKADPDADTPPEVLDLPGAERRQHITAVAVQADRVLIGRSALVAPDAELHTEFKRQEFDDPTVSRPVRLFVGRLLGDVHAAGVLPATRRVRFTFGAPSSWGDQQRETYAELLRAAIPDEVAVEHVEVVKESRAAMLYARDSGEIRTGGGLASTALIVDLGSSTADYTYVEEGVVTQFVDTGNPDLGAALIDDAIRLLVTRAHPRGAEIDDVVGSTANTTQLRRFRLACREAKEKFFRIAPEQFVLNPHDSALVLHRIQLPDGSRLSVEIELRPAQMDAALDASQPRLGGRSWRQAFRDDLTRVLAKCALPPELVLLTGGPSRMPFVLEIARELAGADRVALGSEPESAIARGLAVAGRIGIRTDRFERDLDELIGSGEIERAVRAELPELAAAMATAAAAGMTERHVIPAFRSWRSGHVDTLRNVVRRVAEGVNDDMSPEKSTRLAIVVAAWQNRLRPRVDELTRPICDRAGLDPGRMKLPPVEVRSGRVTVAVNTGVATDSINTLGNLVTVVVAGVLAMTLFGSGIALLATTGPFAVVVAFVVALFVLRYGKEAAMERAMDINFPVLARKLKGEGELVAELRASAPRKEAELAAQLKAQILKESADKLTDAITREVVAELRDLSRVAQLQIV</sequence>
<feature type="transmembrane region" description="Helical" evidence="3">
    <location>
        <begin position="565"/>
        <end position="581"/>
    </location>
</feature>
<dbReference type="Proteomes" id="UP000503011">
    <property type="component" value="Chromosome"/>
</dbReference>
<dbReference type="InterPro" id="IPR018181">
    <property type="entry name" value="Heat_shock_70_CS"/>
</dbReference>
<comment type="similarity">
    <text evidence="1">Belongs to the heat shock protein 70 family.</text>
</comment>
<dbReference type="CDD" id="cd10170">
    <property type="entry name" value="ASKHA_NBD_HSP70"/>
    <property type="match status" value="1"/>
</dbReference>
<dbReference type="PROSITE" id="PS01036">
    <property type="entry name" value="HSP70_3"/>
    <property type="match status" value="1"/>
</dbReference>
<evidence type="ECO:0000256" key="2">
    <source>
        <dbReference type="ARBA" id="ARBA00023016"/>
    </source>
</evidence>
<evidence type="ECO:0000313" key="4">
    <source>
        <dbReference type="EMBL" id="BCB90077.1"/>
    </source>
</evidence>
<dbReference type="Gene3D" id="3.90.640.10">
    <property type="entry name" value="Actin, Chain A, domain 4"/>
    <property type="match status" value="1"/>
</dbReference>
<dbReference type="SUPFAM" id="SSF53067">
    <property type="entry name" value="Actin-like ATPase domain"/>
    <property type="match status" value="1"/>
</dbReference>
<dbReference type="EMBL" id="AP022871">
    <property type="protein sequence ID" value="BCB90077.1"/>
    <property type="molecule type" value="Genomic_DNA"/>
</dbReference>
<keyword evidence="2" id="KW-0346">Stress response</keyword>
<dbReference type="AlphaFoldDB" id="A0A6F8YVB0"/>
<dbReference type="Gene3D" id="3.30.420.40">
    <property type="match status" value="2"/>
</dbReference>
<keyword evidence="5" id="KW-1185">Reference proteome</keyword>
<evidence type="ECO:0000313" key="5">
    <source>
        <dbReference type="Proteomes" id="UP000503011"/>
    </source>
</evidence>
<reference evidence="4 5" key="2">
    <citation type="submission" date="2020-03" db="EMBL/GenBank/DDBJ databases">
        <authorList>
            <person name="Ichikawa N."/>
            <person name="Kimura A."/>
            <person name="Kitahashi Y."/>
            <person name="Uohara A."/>
        </authorList>
    </citation>
    <scope>NUCLEOTIDE SEQUENCE [LARGE SCALE GENOMIC DNA]</scope>
    <source>
        <strain evidence="4 5">NBRC 105367</strain>
    </source>
</reference>
<organism evidence="4 5">
    <name type="scientific">Phytohabitans suffuscus</name>
    <dbReference type="NCBI Taxonomy" id="624315"/>
    <lineage>
        <taxon>Bacteria</taxon>
        <taxon>Bacillati</taxon>
        <taxon>Actinomycetota</taxon>
        <taxon>Actinomycetes</taxon>
        <taxon>Micromonosporales</taxon>
        <taxon>Micromonosporaceae</taxon>
    </lineage>
</organism>
<reference evidence="4 5" key="1">
    <citation type="submission" date="2020-03" db="EMBL/GenBank/DDBJ databases">
        <title>Whole genome shotgun sequence of Phytohabitans suffuscus NBRC 105367.</title>
        <authorList>
            <person name="Komaki H."/>
            <person name="Tamura T."/>
        </authorList>
    </citation>
    <scope>NUCLEOTIDE SEQUENCE [LARGE SCALE GENOMIC DNA]</scope>
    <source>
        <strain evidence="4 5">NBRC 105367</strain>
    </source>
</reference>
<evidence type="ECO:0000256" key="1">
    <source>
        <dbReference type="ARBA" id="ARBA00007381"/>
    </source>
</evidence>
<gene>
    <name evidence="4" type="ORF">Psuf_073900</name>
</gene>
<evidence type="ECO:0000256" key="3">
    <source>
        <dbReference type="SAM" id="Phobius"/>
    </source>
</evidence>
<accession>A0A6F8YVB0</accession>
<evidence type="ECO:0008006" key="6">
    <source>
        <dbReference type="Google" id="ProtNLM"/>
    </source>
</evidence>
<dbReference type="RefSeq" id="WP_173162214.1">
    <property type="nucleotide sequence ID" value="NZ_AP022871.1"/>
</dbReference>
<name>A0A6F8YVB0_9ACTN</name>
<keyword evidence="3" id="KW-0812">Transmembrane</keyword>
<protein>
    <recommendedName>
        <fullName evidence="6">Molecular chaperone DnaK</fullName>
    </recommendedName>
</protein>
<keyword evidence="3" id="KW-1133">Transmembrane helix</keyword>
<dbReference type="KEGG" id="psuu:Psuf_073900"/>
<keyword evidence="3" id="KW-0472">Membrane</keyword>
<dbReference type="InterPro" id="IPR043129">
    <property type="entry name" value="ATPase_NBD"/>
</dbReference>